<dbReference type="Gramene" id="C.cajan_06688.t">
    <property type="protein sequence ID" value="C.cajan_06688.t.cds1"/>
    <property type="gene ID" value="C.cajan_06688"/>
</dbReference>
<evidence type="ECO:0000313" key="2">
    <source>
        <dbReference type="EMBL" id="KYP74207.1"/>
    </source>
</evidence>
<evidence type="ECO:0000256" key="1">
    <source>
        <dbReference type="SAM" id="MobiDB-lite"/>
    </source>
</evidence>
<organism evidence="2 3">
    <name type="scientific">Cajanus cajan</name>
    <name type="common">Pigeon pea</name>
    <name type="synonym">Cajanus indicus</name>
    <dbReference type="NCBI Taxonomy" id="3821"/>
    <lineage>
        <taxon>Eukaryota</taxon>
        <taxon>Viridiplantae</taxon>
        <taxon>Streptophyta</taxon>
        <taxon>Embryophyta</taxon>
        <taxon>Tracheophyta</taxon>
        <taxon>Spermatophyta</taxon>
        <taxon>Magnoliopsida</taxon>
        <taxon>eudicotyledons</taxon>
        <taxon>Gunneridae</taxon>
        <taxon>Pentapetalae</taxon>
        <taxon>rosids</taxon>
        <taxon>fabids</taxon>
        <taxon>Fabales</taxon>
        <taxon>Fabaceae</taxon>
        <taxon>Papilionoideae</taxon>
        <taxon>50 kb inversion clade</taxon>
        <taxon>NPAAA clade</taxon>
        <taxon>indigoferoid/millettioid clade</taxon>
        <taxon>Phaseoleae</taxon>
        <taxon>Cajanus</taxon>
    </lineage>
</organism>
<feature type="compositionally biased region" description="Polar residues" evidence="1">
    <location>
        <begin position="73"/>
        <end position="99"/>
    </location>
</feature>
<dbReference type="EMBL" id="CM003604">
    <property type="protein sequence ID" value="KYP74207.1"/>
    <property type="molecule type" value="Genomic_DNA"/>
</dbReference>
<sequence>MQGLDRSWQAKVTTIKETKDLTSMSLATLFGKLREHKQKLHIFDENEQLDKKGKGVSMKVSSPEKGKEKTKESSPMTQVQSTSISWGGNSTNFSGEKVN</sequence>
<dbReference type="Proteomes" id="UP000075243">
    <property type="component" value="Chromosome 2"/>
</dbReference>
<keyword evidence="3" id="KW-1185">Reference proteome</keyword>
<feature type="region of interest" description="Disordered" evidence="1">
    <location>
        <begin position="45"/>
        <end position="99"/>
    </location>
</feature>
<reference evidence="2 3" key="1">
    <citation type="journal article" date="2012" name="Nat. Biotechnol.">
        <title>Draft genome sequence of pigeonpea (Cajanus cajan), an orphan legume crop of resource-poor farmers.</title>
        <authorList>
            <person name="Varshney R.K."/>
            <person name="Chen W."/>
            <person name="Li Y."/>
            <person name="Bharti A.K."/>
            <person name="Saxena R.K."/>
            <person name="Schlueter J.A."/>
            <person name="Donoghue M.T."/>
            <person name="Azam S."/>
            <person name="Fan G."/>
            <person name="Whaley A.M."/>
            <person name="Farmer A.D."/>
            <person name="Sheridan J."/>
            <person name="Iwata A."/>
            <person name="Tuteja R."/>
            <person name="Penmetsa R.V."/>
            <person name="Wu W."/>
            <person name="Upadhyaya H.D."/>
            <person name="Yang S.P."/>
            <person name="Shah T."/>
            <person name="Saxena K.B."/>
            <person name="Michael T."/>
            <person name="McCombie W.R."/>
            <person name="Yang B."/>
            <person name="Zhang G."/>
            <person name="Yang H."/>
            <person name="Wang J."/>
            <person name="Spillane C."/>
            <person name="Cook D.R."/>
            <person name="May G.D."/>
            <person name="Xu X."/>
            <person name="Jackson S.A."/>
        </authorList>
    </citation>
    <scope>NUCLEOTIDE SEQUENCE [LARGE SCALE GENOMIC DNA]</scope>
    <source>
        <strain evidence="3">cv. Asha</strain>
    </source>
</reference>
<proteinExistence type="predicted"/>
<protein>
    <submittedName>
        <fullName evidence="2">Uncharacterized protein</fullName>
    </submittedName>
</protein>
<evidence type="ECO:0000313" key="3">
    <source>
        <dbReference type="Proteomes" id="UP000075243"/>
    </source>
</evidence>
<accession>A0A151U4I3</accession>
<feature type="compositionally biased region" description="Basic and acidic residues" evidence="1">
    <location>
        <begin position="62"/>
        <end position="72"/>
    </location>
</feature>
<name>A0A151U4I3_CAJCA</name>
<gene>
    <name evidence="2" type="ORF">KK1_006876</name>
</gene>
<dbReference type="AlphaFoldDB" id="A0A151U4I3"/>